<sequence length="342" mass="36544">MTTTYRRIVLQRRPDGAPALDNFRLEHAPIPQPADGQVLLKNHFLSLDPYMRGRMSDTPSYAPPVALDAVMVGATVSRVAASRHPAFNEGDLVVGMGGWQTYTLSDGSDISLIDSRIQSPSLALSVLGMTGFTAYHGLLKIGEPKAGETVVVAAATGAVGSVVGQIARLKGARAVGVAGGEDKCRYAVESLGFDVCLDHHAADFCDRLAAATPEGIDVYYENVGGKVFDAVMPRLNVGARVPVCGLISHYNGMAPSTGGDRLPQLIMNVLTRRWRIQGFIIADHYADGWTAFLDEMTGWVNAGQVKIREEVVDGLEQAPQAFLNLLAGKNFGKVVVRLADPA</sequence>
<dbReference type="InterPro" id="IPR013149">
    <property type="entry name" value="ADH-like_C"/>
</dbReference>
<dbReference type="Gene3D" id="3.90.180.10">
    <property type="entry name" value="Medium-chain alcohol dehydrogenases, catalytic domain"/>
    <property type="match status" value="1"/>
</dbReference>
<feature type="domain" description="Enoyl reductase (ER)" evidence="2">
    <location>
        <begin position="18"/>
        <end position="336"/>
    </location>
</feature>
<dbReference type="GO" id="GO:0016628">
    <property type="term" value="F:oxidoreductase activity, acting on the CH-CH group of donors, NAD or NADP as acceptor"/>
    <property type="evidence" value="ECO:0007669"/>
    <property type="project" value="InterPro"/>
</dbReference>
<dbReference type="SMART" id="SM00829">
    <property type="entry name" value="PKS_ER"/>
    <property type="match status" value="1"/>
</dbReference>
<dbReference type="InterPro" id="IPR036291">
    <property type="entry name" value="NAD(P)-bd_dom_sf"/>
</dbReference>
<evidence type="ECO:0000259" key="2">
    <source>
        <dbReference type="SMART" id="SM00829"/>
    </source>
</evidence>
<dbReference type="InterPro" id="IPR020843">
    <property type="entry name" value="ER"/>
</dbReference>
<protein>
    <submittedName>
        <fullName evidence="3">NADP-dependent oxidoreductase</fullName>
    </submittedName>
</protein>
<dbReference type="SUPFAM" id="SSF50129">
    <property type="entry name" value="GroES-like"/>
    <property type="match status" value="1"/>
</dbReference>
<evidence type="ECO:0000313" key="3">
    <source>
        <dbReference type="EMBL" id="OSN05034.1"/>
    </source>
</evidence>
<accession>A0A1X3RSZ9</accession>
<evidence type="ECO:0000256" key="1">
    <source>
        <dbReference type="ARBA" id="ARBA00023002"/>
    </source>
</evidence>
<dbReference type="InterPro" id="IPR041694">
    <property type="entry name" value="ADH_N_2"/>
</dbReference>
<evidence type="ECO:0000313" key="4">
    <source>
        <dbReference type="Proteomes" id="UP000194020"/>
    </source>
</evidence>
<comment type="caution">
    <text evidence="3">The sequence shown here is derived from an EMBL/GenBank/DDBJ whole genome shotgun (WGS) entry which is preliminary data.</text>
</comment>
<dbReference type="InterPro" id="IPR045010">
    <property type="entry name" value="MDR_fam"/>
</dbReference>
<dbReference type="PANTHER" id="PTHR43205">
    <property type="entry name" value="PROSTAGLANDIN REDUCTASE"/>
    <property type="match status" value="1"/>
</dbReference>
<dbReference type="EMBL" id="LUTP01000026">
    <property type="protein sequence ID" value="OSN05034.1"/>
    <property type="molecule type" value="Genomic_DNA"/>
</dbReference>
<dbReference type="InterPro" id="IPR011032">
    <property type="entry name" value="GroES-like_sf"/>
</dbReference>
<gene>
    <name evidence="3" type="ORF">AU511_11095</name>
</gene>
<dbReference type="Pfam" id="PF00107">
    <property type="entry name" value="ADH_zinc_N"/>
    <property type="match status" value="1"/>
</dbReference>
<dbReference type="SUPFAM" id="SSF51735">
    <property type="entry name" value="NAD(P)-binding Rossmann-fold domains"/>
    <property type="match status" value="1"/>
</dbReference>
<dbReference type="RefSeq" id="WP_094109712.1">
    <property type="nucleotide sequence ID" value="NZ_LUTP01000026.1"/>
</dbReference>
<dbReference type="CDD" id="cd05288">
    <property type="entry name" value="PGDH"/>
    <property type="match status" value="1"/>
</dbReference>
<dbReference type="Gene3D" id="3.40.50.720">
    <property type="entry name" value="NAD(P)-binding Rossmann-like Domain"/>
    <property type="match status" value="1"/>
</dbReference>
<dbReference type="FunFam" id="3.40.50.720:FF:000121">
    <property type="entry name" value="Prostaglandin reductase 2"/>
    <property type="match status" value="1"/>
</dbReference>
<proteinExistence type="predicted"/>
<dbReference type="Pfam" id="PF16884">
    <property type="entry name" value="ADH_N_2"/>
    <property type="match status" value="1"/>
</dbReference>
<dbReference type="AlphaFoldDB" id="A0A1X3RSZ9"/>
<name>A0A1X3RSZ9_9GAMM</name>
<organism evidence="3 4">
    <name type="scientific">Lonsdalea iberica</name>
    <dbReference type="NCBI Taxonomy" id="1082703"/>
    <lineage>
        <taxon>Bacteria</taxon>
        <taxon>Pseudomonadati</taxon>
        <taxon>Pseudomonadota</taxon>
        <taxon>Gammaproteobacteria</taxon>
        <taxon>Enterobacterales</taxon>
        <taxon>Pectobacteriaceae</taxon>
        <taxon>Lonsdalea</taxon>
    </lineage>
</organism>
<dbReference type="PANTHER" id="PTHR43205:SF7">
    <property type="entry name" value="PROSTAGLANDIN REDUCTASE 1"/>
    <property type="match status" value="1"/>
</dbReference>
<reference evidence="3 4" key="1">
    <citation type="submission" date="2016-02" db="EMBL/GenBank/DDBJ databases">
        <title>Species-wide whole genome sequencing reveals diversity, host range in Lonsdalea quercina.</title>
        <authorList>
            <person name="Li Y."/>
        </authorList>
    </citation>
    <scope>NUCLEOTIDE SEQUENCE [LARGE SCALE GENOMIC DNA]</scope>
    <source>
        <strain evidence="3 4">LMG 26264</strain>
    </source>
</reference>
<dbReference type="Proteomes" id="UP000194020">
    <property type="component" value="Unassembled WGS sequence"/>
</dbReference>
<dbReference type="OrthoDB" id="9805663at2"/>
<keyword evidence="1" id="KW-0560">Oxidoreductase</keyword>